<dbReference type="GO" id="GO:0004382">
    <property type="term" value="F:GDP phosphatase activity"/>
    <property type="evidence" value="ECO:0007669"/>
    <property type="project" value="TreeGrafter"/>
</dbReference>
<evidence type="ECO:0000256" key="13">
    <source>
        <dbReference type="SAM" id="MobiDB-lite"/>
    </source>
</evidence>
<dbReference type="OMA" id="RDEHMGC"/>
<dbReference type="GO" id="GO:0005509">
    <property type="term" value="F:calcium ion binding"/>
    <property type="evidence" value="ECO:0007669"/>
    <property type="project" value="InterPro"/>
</dbReference>
<keyword evidence="8" id="KW-1199">Hemostasis impairing toxin</keyword>
<dbReference type="InterPro" id="IPR036258">
    <property type="entry name" value="Apyrase_sf"/>
</dbReference>
<dbReference type="GO" id="GO:0030166">
    <property type="term" value="P:proteoglycan biosynthetic process"/>
    <property type="evidence" value="ECO:0007669"/>
    <property type="project" value="TreeGrafter"/>
</dbReference>
<evidence type="ECO:0000256" key="7">
    <source>
        <dbReference type="ARBA" id="ARBA00022837"/>
    </source>
</evidence>
<feature type="transmembrane region" description="Helical" evidence="14">
    <location>
        <begin position="73"/>
        <end position="94"/>
    </location>
</feature>
<organism evidence="15 16">
    <name type="scientific">Lucilia cuprina</name>
    <name type="common">Green bottle fly</name>
    <name type="synonym">Australian sheep blowfly</name>
    <dbReference type="NCBI Taxonomy" id="7375"/>
    <lineage>
        <taxon>Eukaryota</taxon>
        <taxon>Metazoa</taxon>
        <taxon>Ecdysozoa</taxon>
        <taxon>Arthropoda</taxon>
        <taxon>Hexapoda</taxon>
        <taxon>Insecta</taxon>
        <taxon>Pterygota</taxon>
        <taxon>Neoptera</taxon>
        <taxon>Endopterygota</taxon>
        <taxon>Diptera</taxon>
        <taxon>Brachycera</taxon>
        <taxon>Muscomorpha</taxon>
        <taxon>Oestroidea</taxon>
        <taxon>Calliphoridae</taxon>
        <taxon>Luciliinae</taxon>
        <taxon>Lucilia</taxon>
    </lineage>
</organism>
<comment type="cofactor">
    <cofactor evidence="1 12">
        <name>Ca(2+)</name>
        <dbReference type="ChEBI" id="CHEBI:29108"/>
    </cofactor>
</comment>
<evidence type="ECO:0000256" key="6">
    <source>
        <dbReference type="ARBA" id="ARBA00022801"/>
    </source>
</evidence>
<evidence type="ECO:0000256" key="5">
    <source>
        <dbReference type="ARBA" id="ARBA00022723"/>
    </source>
</evidence>
<keyword evidence="6" id="KW-0378">Hydrolase</keyword>
<gene>
    <name evidence="15" type="ORF">FF38_01161</name>
</gene>
<reference evidence="15 16" key="1">
    <citation type="journal article" date="2015" name="Nat. Commun.">
        <title>Lucilia cuprina genome unlocks parasitic fly biology to underpin future interventions.</title>
        <authorList>
            <person name="Anstead C.A."/>
            <person name="Korhonen P.K."/>
            <person name="Young N.D."/>
            <person name="Hall R.S."/>
            <person name="Jex A.R."/>
            <person name="Murali S.C."/>
            <person name="Hughes D.S."/>
            <person name="Lee S.F."/>
            <person name="Perry T."/>
            <person name="Stroehlein A.J."/>
            <person name="Ansell B.R."/>
            <person name="Breugelmans B."/>
            <person name="Hofmann A."/>
            <person name="Qu J."/>
            <person name="Dugan S."/>
            <person name="Lee S.L."/>
            <person name="Chao H."/>
            <person name="Dinh H."/>
            <person name="Han Y."/>
            <person name="Doddapaneni H.V."/>
            <person name="Worley K.C."/>
            <person name="Muzny D.M."/>
            <person name="Ioannidis P."/>
            <person name="Waterhouse R.M."/>
            <person name="Zdobnov E.M."/>
            <person name="James P.J."/>
            <person name="Bagnall N.H."/>
            <person name="Kotze A.C."/>
            <person name="Gibbs R.A."/>
            <person name="Richards S."/>
            <person name="Batterham P."/>
            <person name="Gasser R.B."/>
        </authorList>
    </citation>
    <scope>NUCLEOTIDE SEQUENCE [LARGE SCALE GENOMIC DNA]</scope>
    <source>
        <strain evidence="15 16">LS</strain>
        <tissue evidence="15">Full body</tissue>
    </source>
</reference>
<evidence type="ECO:0000256" key="14">
    <source>
        <dbReference type="SAM" id="Phobius"/>
    </source>
</evidence>
<sequence length="464" mass="52551">MNNYLFNANHKNTATTSFDSASTSTPHNQYSYRELNNSTPRTSHQRPGMYSRDWRSALRTPPTYRIGNRTVRFNYHIAMLIAGVCALFILFYYVRGSTSSSDAAWLKNYASSTSGHRVGASSSSSIINSKAMVEDEFSSYNSTYPLTQPIVGRPGMITFRIAMVADLDTNSKVENNGATLWRSYLKKGHLTYITSKDEITINWDSGEPSVLESSFSLKGRGMELSEIVTFNGKLLSFDDRTGLVYDITNTDKPPIPWIILLDGNGHSAKGFKSEWATVKDHLLYVGSMGKEWTTGTGEFENENPMFVKVVTPSGSVRSLDWSYNFKRLRQESSQISWPGYMIHESGVWSSVHRKWFFLPRRCSKEKYNETRDEHMGCNLLISADENFNKIETVPLDSANTQTTHGFSSFKFIPGTDDRIIVALKTEELNGKTTTFITAFDIYGKTLYAEQHIETDLKYEGFEFI</sequence>
<dbReference type="EC" id="3.6.1.5" evidence="2"/>
<dbReference type="InterPro" id="IPR009283">
    <property type="entry name" value="Apyrase"/>
</dbReference>
<dbReference type="Proteomes" id="UP000037069">
    <property type="component" value="Unassembled WGS sequence"/>
</dbReference>
<comment type="catalytic activity">
    <reaction evidence="10">
        <text>a ribonucleoside 5'-triphosphate + 2 H2O = a ribonucleoside 5'-phosphate + 2 phosphate + 2 H(+)</text>
        <dbReference type="Rhea" id="RHEA:36795"/>
        <dbReference type="ChEBI" id="CHEBI:15377"/>
        <dbReference type="ChEBI" id="CHEBI:15378"/>
        <dbReference type="ChEBI" id="CHEBI:43474"/>
        <dbReference type="ChEBI" id="CHEBI:58043"/>
        <dbReference type="ChEBI" id="CHEBI:61557"/>
        <dbReference type="EC" id="3.6.1.5"/>
    </reaction>
    <physiologicalReaction direction="left-to-right" evidence="10">
        <dbReference type="Rhea" id="RHEA:36796"/>
    </physiologicalReaction>
</comment>
<keyword evidence="3" id="KW-1201">Platelet aggregation inhibiting toxin</keyword>
<evidence type="ECO:0000256" key="12">
    <source>
        <dbReference type="PIRSR" id="PIRSR609283-1"/>
    </source>
</evidence>
<name>A0A0L0C1Z1_LUCCU</name>
<feature type="binding site" evidence="12">
    <location>
        <position position="344"/>
    </location>
    <ligand>
        <name>Ca(2+)</name>
        <dbReference type="ChEBI" id="CHEBI:29108"/>
    </ligand>
</feature>
<feature type="region of interest" description="Disordered" evidence="13">
    <location>
        <begin position="16"/>
        <end position="49"/>
    </location>
</feature>
<dbReference type="STRING" id="7375.A0A0L0C1Z1"/>
<evidence type="ECO:0000313" key="16">
    <source>
        <dbReference type="Proteomes" id="UP000037069"/>
    </source>
</evidence>
<feature type="binding site" evidence="12">
    <location>
        <position position="459"/>
    </location>
    <ligand>
        <name>Ca(2+)</name>
        <dbReference type="ChEBI" id="CHEBI:29108"/>
    </ligand>
</feature>
<dbReference type="FunFam" id="2.120.10.100:FF:000001">
    <property type="entry name" value="Soluble calcium-activated nucleotidase 1"/>
    <property type="match status" value="1"/>
</dbReference>
<dbReference type="EMBL" id="JRES01000997">
    <property type="protein sequence ID" value="KNC26272.1"/>
    <property type="molecule type" value="Genomic_DNA"/>
</dbReference>
<feature type="compositionally biased region" description="Low complexity" evidence="13">
    <location>
        <begin position="16"/>
        <end position="25"/>
    </location>
</feature>
<dbReference type="GO" id="GO:0004050">
    <property type="term" value="F:apyrase activity"/>
    <property type="evidence" value="ECO:0007669"/>
    <property type="project" value="UniProtKB-EC"/>
</dbReference>
<evidence type="ECO:0000256" key="1">
    <source>
        <dbReference type="ARBA" id="ARBA00001913"/>
    </source>
</evidence>
<dbReference type="PANTHER" id="PTHR13023:SF3">
    <property type="entry name" value="SOLUBLE CALCIUM-ACTIVATED NUCLEOTIDASE 1"/>
    <property type="match status" value="1"/>
</dbReference>
<feature type="binding site" evidence="12">
    <location>
        <position position="407"/>
    </location>
    <ligand>
        <name>Ca(2+)</name>
        <dbReference type="ChEBI" id="CHEBI:29108"/>
    </ligand>
</feature>
<keyword evidence="5 12" id="KW-0479">Metal-binding</keyword>
<keyword evidence="16" id="KW-1185">Reference proteome</keyword>
<keyword evidence="7 12" id="KW-0106">Calcium</keyword>
<dbReference type="Gene3D" id="2.120.10.100">
    <property type="entry name" value="Apyrase"/>
    <property type="match status" value="1"/>
</dbReference>
<protein>
    <recommendedName>
        <fullName evidence="11">Apyrase</fullName>
        <ecNumber evidence="2">3.6.1.5</ecNumber>
    </recommendedName>
</protein>
<evidence type="ECO:0000256" key="3">
    <source>
        <dbReference type="ARBA" id="ARBA00022442"/>
    </source>
</evidence>
<dbReference type="AlphaFoldDB" id="A0A0L0C1Z1"/>
<evidence type="ECO:0000256" key="9">
    <source>
        <dbReference type="ARBA" id="ARBA00025738"/>
    </source>
</evidence>
<evidence type="ECO:0000256" key="4">
    <source>
        <dbReference type="ARBA" id="ARBA00022656"/>
    </source>
</evidence>
<dbReference type="SUPFAM" id="SSF101887">
    <property type="entry name" value="Apyrase"/>
    <property type="match status" value="1"/>
</dbReference>
<keyword evidence="14" id="KW-0812">Transmembrane</keyword>
<proteinExistence type="inferred from homology"/>
<evidence type="ECO:0000256" key="8">
    <source>
        <dbReference type="ARBA" id="ARBA00023240"/>
    </source>
</evidence>
<evidence type="ECO:0000256" key="2">
    <source>
        <dbReference type="ARBA" id="ARBA00012148"/>
    </source>
</evidence>
<dbReference type="PANTHER" id="PTHR13023">
    <property type="entry name" value="APYRASE"/>
    <property type="match status" value="1"/>
</dbReference>
<keyword evidence="14" id="KW-0472">Membrane</keyword>
<dbReference type="GO" id="GO:0045134">
    <property type="term" value="F:UDP phosphatase activity"/>
    <property type="evidence" value="ECO:0007669"/>
    <property type="project" value="TreeGrafter"/>
</dbReference>
<comment type="caution">
    <text evidence="15">The sequence shown here is derived from an EMBL/GenBank/DDBJ whole genome shotgun (WGS) entry which is preliminary data.</text>
</comment>
<evidence type="ECO:0000256" key="11">
    <source>
        <dbReference type="ARBA" id="ARBA00074431"/>
    </source>
</evidence>
<feature type="binding site" evidence="12">
    <location>
        <position position="226"/>
    </location>
    <ligand>
        <name>Ca(2+)</name>
        <dbReference type="ChEBI" id="CHEBI:29108"/>
    </ligand>
</feature>
<dbReference type="Pfam" id="PF06079">
    <property type="entry name" value="Apyrase"/>
    <property type="match status" value="1"/>
</dbReference>
<accession>A0A0L0C1Z1</accession>
<feature type="binding site" evidence="12">
    <location>
        <position position="274"/>
    </location>
    <ligand>
        <name>Ca(2+)</name>
        <dbReference type="ChEBI" id="CHEBI:29108"/>
    </ligand>
</feature>
<feature type="compositionally biased region" description="Polar residues" evidence="13">
    <location>
        <begin position="26"/>
        <end position="42"/>
    </location>
</feature>
<feature type="binding site" evidence="12">
    <location>
        <position position="225"/>
    </location>
    <ligand>
        <name>Ca(2+)</name>
        <dbReference type="ChEBI" id="CHEBI:29108"/>
    </ligand>
</feature>
<dbReference type="GO" id="GO:0090729">
    <property type="term" value="F:toxin activity"/>
    <property type="evidence" value="ECO:0007669"/>
    <property type="project" value="UniProtKB-KW"/>
</dbReference>
<comment type="similarity">
    <text evidence="9">Belongs to the apyrase family.</text>
</comment>
<dbReference type="OrthoDB" id="25028at2759"/>
<evidence type="ECO:0000256" key="10">
    <source>
        <dbReference type="ARBA" id="ARBA00047297"/>
    </source>
</evidence>
<evidence type="ECO:0000313" key="15">
    <source>
        <dbReference type="EMBL" id="KNC26272.1"/>
    </source>
</evidence>
<keyword evidence="14" id="KW-1133">Transmembrane helix</keyword>
<keyword evidence="4" id="KW-0800">Toxin</keyword>